<keyword evidence="1" id="KW-0963">Cytoplasm</keyword>
<keyword evidence="2" id="KW-0132">Cell division</keyword>
<evidence type="ECO:0000256" key="2">
    <source>
        <dbReference type="ARBA" id="ARBA00022618"/>
    </source>
</evidence>
<keyword evidence="3" id="KW-0159">Chromosome partition</keyword>
<dbReference type="AlphaFoldDB" id="A0A6J6HBA1"/>
<evidence type="ECO:0000256" key="4">
    <source>
        <dbReference type="ARBA" id="ARBA00023306"/>
    </source>
</evidence>
<dbReference type="GO" id="GO:0051304">
    <property type="term" value="P:chromosome separation"/>
    <property type="evidence" value="ECO:0007669"/>
    <property type="project" value="InterPro"/>
</dbReference>
<dbReference type="InterPro" id="IPR036388">
    <property type="entry name" value="WH-like_DNA-bd_sf"/>
</dbReference>
<dbReference type="SUPFAM" id="SSF46785">
    <property type="entry name" value="Winged helix' DNA-binding domain"/>
    <property type="match status" value="2"/>
</dbReference>
<accession>A0A6J6HBA1</accession>
<dbReference type="Gene3D" id="1.10.10.10">
    <property type="entry name" value="Winged helix-like DNA-binding domain superfamily/Winged helix DNA-binding domain"/>
    <property type="match status" value="2"/>
</dbReference>
<dbReference type="NCBIfam" id="TIGR00281">
    <property type="entry name" value="SMC-Scp complex subunit ScpB"/>
    <property type="match status" value="1"/>
</dbReference>
<dbReference type="PANTHER" id="PTHR34298">
    <property type="entry name" value="SEGREGATION AND CONDENSATION PROTEIN B"/>
    <property type="match status" value="1"/>
</dbReference>
<dbReference type="InterPro" id="IPR005234">
    <property type="entry name" value="ScpB_csome_segregation"/>
</dbReference>
<name>A0A6J6HBA1_9ZZZZ</name>
<sequence length="218" mass="23258">MKDELVEGGDVAVVTPETVRAIEAILLVSQEPVPIDVLSQLVEISAELVDSVCQKLSETYEAAGHGFQVAKIAGGWRFQTHPDVAPYVERFMLDGQRARLSGAALETLAIIAYKQPISRLQIASIRGVDPDAVMRTLHSRAYIMPVSRDNGPGQAVMWGTSQLFLEKLGIASLADLPSIASFVPDASLVEALEKTLLLDATGGTEAVETSEAEAVEGS</sequence>
<organism evidence="5">
    <name type="scientific">freshwater metagenome</name>
    <dbReference type="NCBI Taxonomy" id="449393"/>
    <lineage>
        <taxon>unclassified sequences</taxon>
        <taxon>metagenomes</taxon>
        <taxon>ecological metagenomes</taxon>
    </lineage>
</organism>
<proteinExistence type="predicted"/>
<dbReference type="Pfam" id="PF04079">
    <property type="entry name" value="SMC_ScpB"/>
    <property type="match status" value="1"/>
</dbReference>
<keyword evidence="4" id="KW-0131">Cell cycle</keyword>
<protein>
    <submittedName>
        <fullName evidence="5">Unannotated protein</fullName>
    </submittedName>
</protein>
<dbReference type="PANTHER" id="PTHR34298:SF2">
    <property type="entry name" value="SEGREGATION AND CONDENSATION PROTEIN B"/>
    <property type="match status" value="1"/>
</dbReference>
<evidence type="ECO:0000256" key="3">
    <source>
        <dbReference type="ARBA" id="ARBA00022829"/>
    </source>
</evidence>
<evidence type="ECO:0000256" key="1">
    <source>
        <dbReference type="ARBA" id="ARBA00022490"/>
    </source>
</evidence>
<evidence type="ECO:0000313" key="5">
    <source>
        <dbReference type="EMBL" id="CAB4606028.1"/>
    </source>
</evidence>
<dbReference type="InterPro" id="IPR036390">
    <property type="entry name" value="WH_DNA-bd_sf"/>
</dbReference>
<reference evidence="5" key="1">
    <citation type="submission" date="2020-05" db="EMBL/GenBank/DDBJ databases">
        <authorList>
            <person name="Chiriac C."/>
            <person name="Salcher M."/>
            <person name="Ghai R."/>
            <person name="Kavagutti S V."/>
        </authorList>
    </citation>
    <scope>NUCLEOTIDE SEQUENCE</scope>
</reference>
<dbReference type="GO" id="GO:0051301">
    <property type="term" value="P:cell division"/>
    <property type="evidence" value="ECO:0007669"/>
    <property type="project" value="UniProtKB-KW"/>
</dbReference>
<gene>
    <name evidence="5" type="ORF">UFOPK1808_01080</name>
</gene>
<dbReference type="EMBL" id="CAEZUL010000135">
    <property type="protein sequence ID" value="CAB4606028.1"/>
    <property type="molecule type" value="Genomic_DNA"/>
</dbReference>